<reference evidence="2" key="1">
    <citation type="submission" date="2023-07" db="EMBL/GenBank/DDBJ databases">
        <authorList>
            <person name="Luz R."/>
            <person name="Cordeiro R."/>
            <person name="Fonseca A."/>
            <person name="Goncalves V."/>
        </authorList>
    </citation>
    <scope>NUCLEOTIDE SEQUENCE [LARGE SCALE GENOMIC DNA]</scope>
    <source>
        <strain evidence="2">BACA0444</strain>
    </source>
</reference>
<dbReference type="EMBL" id="JAVMIP010000030">
    <property type="protein sequence ID" value="MDS3862444.1"/>
    <property type="molecule type" value="Genomic_DNA"/>
</dbReference>
<dbReference type="AlphaFoldDB" id="A0AAE4FU60"/>
<proteinExistence type="predicted"/>
<name>A0AAE4FU60_9CYAN</name>
<evidence type="ECO:0000313" key="2">
    <source>
        <dbReference type="Proteomes" id="UP001268256"/>
    </source>
</evidence>
<accession>A0AAE4FU60</accession>
<evidence type="ECO:0000313" key="1">
    <source>
        <dbReference type="EMBL" id="MDS3862444.1"/>
    </source>
</evidence>
<keyword evidence="2" id="KW-1185">Reference proteome</keyword>
<protein>
    <submittedName>
        <fullName evidence="1">Uncharacterized protein</fullName>
    </submittedName>
</protein>
<organism evidence="1 2">
    <name type="scientific">Pseudocalidococcus azoricus BACA0444</name>
    <dbReference type="NCBI Taxonomy" id="2918990"/>
    <lineage>
        <taxon>Bacteria</taxon>
        <taxon>Bacillati</taxon>
        <taxon>Cyanobacteriota</taxon>
        <taxon>Cyanophyceae</taxon>
        <taxon>Acaryochloridales</taxon>
        <taxon>Thermosynechococcaceae</taxon>
        <taxon>Pseudocalidococcus</taxon>
        <taxon>Pseudocalidococcus azoricus</taxon>
    </lineage>
</organism>
<comment type="caution">
    <text evidence="1">The sequence shown here is derived from an EMBL/GenBank/DDBJ whole genome shotgun (WGS) entry which is preliminary data.</text>
</comment>
<sequence>MNPSTITDFYAALGQYLSYLLVFRIHRT</sequence>
<dbReference type="Proteomes" id="UP001268256">
    <property type="component" value="Unassembled WGS sequence"/>
</dbReference>
<gene>
    <name evidence="1" type="ORF">RIF25_16735</name>
</gene>